<dbReference type="GO" id="GO:0005524">
    <property type="term" value="F:ATP binding"/>
    <property type="evidence" value="ECO:0007669"/>
    <property type="project" value="UniProtKB-KW"/>
</dbReference>
<dbReference type="CDD" id="cd01991">
    <property type="entry name" value="Asn_synthase_B_C"/>
    <property type="match status" value="1"/>
</dbReference>
<evidence type="ECO:0000259" key="8">
    <source>
        <dbReference type="PROSITE" id="PS51278"/>
    </source>
</evidence>
<dbReference type="EMBL" id="KP211862">
    <property type="protein sequence ID" value="ANV79961.1"/>
    <property type="molecule type" value="Genomic_DNA"/>
</dbReference>
<dbReference type="SUPFAM" id="SSF52402">
    <property type="entry name" value="Adenine nucleotide alpha hydrolases-like"/>
    <property type="match status" value="1"/>
</dbReference>
<reference evidence="9" key="2">
    <citation type="journal article" date="2015" name="ISME J.">
        <title>A new class of marine Euryarchaeota group II from the Mediterranean deep chlorophyll maximum.</title>
        <authorList>
            <person name="Martin-Cuadrado A.B."/>
            <person name="Garcia-Heredia I."/>
            <person name="Molto A.G."/>
            <person name="Lopez-Ubeda R."/>
            <person name="Kimes N."/>
            <person name="Lopez-Garcia P."/>
            <person name="Moreira D."/>
            <person name="Rodriguez-Valera F."/>
        </authorList>
    </citation>
    <scope>NUCLEOTIDE SEQUENCE</scope>
</reference>
<dbReference type="InterPro" id="IPR029055">
    <property type="entry name" value="Ntn_hydrolases_N"/>
</dbReference>
<feature type="binding site" evidence="7">
    <location>
        <position position="329"/>
    </location>
    <ligand>
        <name>ATP</name>
        <dbReference type="ChEBI" id="CHEBI:30616"/>
    </ligand>
</feature>
<organism evidence="9">
    <name type="scientific">uncultured Poseidoniia archaeon</name>
    <dbReference type="NCBI Taxonomy" id="1697135"/>
    <lineage>
        <taxon>Archaea</taxon>
        <taxon>Methanobacteriati</taxon>
        <taxon>Thermoplasmatota</taxon>
        <taxon>Candidatus Poseidoniia</taxon>
        <taxon>environmental samples</taxon>
    </lineage>
</organism>
<keyword evidence="4 6" id="KW-0315">Glutamine amidotransferase</keyword>
<evidence type="ECO:0000256" key="3">
    <source>
        <dbReference type="ARBA" id="ARBA00022840"/>
    </source>
</evidence>
<proteinExistence type="inferred from homology"/>
<comment type="catalytic activity">
    <reaction evidence="5">
        <text>L-aspartate + L-glutamine + ATP + H2O = L-asparagine + L-glutamate + AMP + diphosphate + H(+)</text>
        <dbReference type="Rhea" id="RHEA:12228"/>
        <dbReference type="ChEBI" id="CHEBI:15377"/>
        <dbReference type="ChEBI" id="CHEBI:15378"/>
        <dbReference type="ChEBI" id="CHEBI:29985"/>
        <dbReference type="ChEBI" id="CHEBI:29991"/>
        <dbReference type="ChEBI" id="CHEBI:30616"/>
        <dbReference type="ChEBI" id="CHEBI:33019"/>
        <dbReference type="ChEBI" id="CHEBI:58048"/>
        <dbReference type="ChEBI" id="CHEBI:58359"/>
        <dbReference type="ChEBI" id="CHEBI:456215"/>
        <dbReference type="EC" id="6.3.5.4"/>
    </reaction>
</comment>
<evidence type="ECO:0000256" key="7">
    <source>
        <dbReference type="PIRSR" id="PIRSR001589-2"/>
    </source>
</evidence>
<dbReference type="PANTHER" id="PTHR43284">
    <property type="entry name" value="ASPARAGINE SYNTHETASE (GLUTAMINE-HYDROLYZING)"/>
    <property type="match status" value="1"/>
</dbReference>
<evidence type="ECO:0000313" key="9">
    <source>
        <dbReference type="EMBL" id="ANV79961.1"/>
    </source>
</evidence>
<dbReference type="InterPro" id="IPR017932">
    <property type="entry name" value="GATase_2_dom"/>
</dbReference>
<dbReference type="Pfam" id="PF00733">
    <property type="entry name" value="Asn_synthase"/>
    <property type="match status" value="1"/>
</dbReference>
<evidence type="ECO:0000256" key="2">
    <source>
        <dbReference type="ARBA" id="ARBA00022741"/>
    </source>
</evidence>
<keyword evidence="6" id="KW-0061">Asparagine biosynthesis</keyword>
<dbReference type="InterPro" id="IPR001962">
    <property type="entry name" value="Asn_synthase"/>
</dbReference>
<dbReference type="GO" id="GO:0006529">
    <property type="term" value="P:asparagine biosynthetic process"/>
    <property type="evidence" value="ECO:0007669"/>
    <property type="project" value="UniProtKB-KW"/>
</dbReference>
<dbReference type="Pfam" id="PF13537">
    <property type="entry name" value="GATase_7"/>
    <property type="match status" value="1"/>
</dbReference>
<dbReference type="PANTHER" id="PTHR43284:SF1">
    <property type="entry name" value="ASPARAGINE SYNTHETASE"/>
    <property type="match status" value="1"/>
</dbReference>
<name>A0A1B1TCF3_9ARCH</name>
<reference evidence="9" key="1">
    <citation type="submission" date="2014-11" db="EMBL/GenBank/DDBJ databases">
        <authorList>
            <person name="Zhu J."/>
            <person name="Qi W."/>
            <person name="Song R."/>
        </authorList>
    </citation>
    <scope>NUCLEOTIDE SEQUENCE</scope>
</reference>
<evidence type="ECO:0000256" key="1">
    <source>
        <dbReference type="ARBA" id="ARBA00005752"/>
    </source>
</evidence>
<evidence type="ECO:0000256" key="4">
    <source>
        <dbReference type="ARBA" id="ARBA00022962"/>
    </source>
</evidence>
<sequence length="621" mass="69388">MCGITGILGNGDSTVVNSMSGNLSHRGPDGFGSFESDLVVGSICLAQSRLAIVDINGSKQPIESEHNCILVQNGEIYNFQKIKSEIQNYPWKTSGDSETILALHRKYAYENKKTYEIPVGKKVGSLIKTKDADKPGNDADKHRSWVSKLDGVWGFALWDPQIRELILCRDPMGVKPLFRTLLPDGTLLFGSEIKSFYAHPEFQAKPDINALAVRLAFEYPLDYTTLFSNVTSVAQGTIETWTIDKEGKAVLTGITRYNQEKVSPEGNWNPNLDAEILLKSLYNGVESRLMSDVPVGVVLSGGLDSSLIAGLSKKVSDSKGLETPDVWTVAGDENNPDMLAAISLAEHYELNHHKKIIDPEKFWHTLPNFIWSGEDLDISVLFWQPLFEEMSKKVKVGICGQGADELHAGYSRYKKLNSHSKLIDERLSDFGNISIDKNFIGLGQPWINSDISAQKNFTSVNEAIQFELDRGQLTNFQLRLGDRHSMAFGVEARVPFLCREHRTLSHKIPEGWKISETDEKLALRYAANLTDLPKDIVYRPKMPAGTATTPNIMNNLLSELTPHAQDWSDDYGKLAPMLRKQPDMAIGMRLFHAMHLTDNQNGIRKGTVMDLIYDVSDWKSL</sequence>
<feature type="binding site" evidence="7">
    <location>
        <position position="96"/>
    </location>
    <ligand>
        <name>L-glutamine</name>
        <dbReference type="ChEBI" id="CHEBI:58359"/>
    </ligand>
</feature>
<feature type="active site" description="For GATase activity" evidence="6">
    <location>
        <position position="2"/>
    </location>
</feature>
<evidence type="ECO:0000256" key="5">
    <source>
        <dbReference type="PIRNR" id="PIRNR001589"/>
    </source>
</evidence>
<dbReference type="SUPFAM" id="SSF56235">
    <property type="entry name" value="N-terminal nucleophile aminohydrolases (Ntn hydrolases)"/>
    <property type="match status" value="1"/>
</dbReference>
<dbReference type="Gene3D" id="3.40.50.620">
    <property type="entry name" value="HUPs"/>
    <property type="match status" value="1"/>
</dbReference>
<comment type="similarity">
    <text evidence="1">Belongs to the asparagine synthetase family.</text>
</comment>
<dbReference type="PROSITE" id="PS51278">
    <property type="entry name" value="GATASE_TYPE_2"/>
    <property type="match status" value="1"/>
</dbReference>
<accession>A0A1B1TCF3</accession>
<dbReference type="GO" id="GO:0005829">
    <property type="term" value="C:cytosol"/>
    <property type="evidence" value="ECO:0007669"/>
    <property type="project" value="TreeGrafter"/>
</dbReference>
<dbReference type="InterPro" id="IPR014729">
    <property type="entry name" value="Rossmann-like_a/b/a_fold"/>
</dbReference>
<evidence type="ECO:0000256" key="6">
    <source>
        <dbReference type="PIRSR" id="PIRSR001589-1"/>
    </source>
</evidence>
<dbReference type="NCBIfam" id="TIGR01536">
    <property type="entry name" value="asn_synth_AEB"/>
    <property type="match status" value="1"/>
</dbReference>
<dbReference type="EC" id="6.3.5.4" evidence="5"/>
<dbReference type="Pfam" id="PF13522">
    <property type="entry name" value="GATase_6"/>
    <property type="match status" value="1"/>
</dbReference>
<dbReference type="GO" id="GO:0004066">
    <property type="term" value="F:asparagine synthase (glutamine-hydrolyzing) activity"/>
    <property type="evidence" value="ECO:0007669"/>
    <property type="project" value="UniProtKB-EC"/>
</dbReference>
<dbReference type="CDD" id="cd00712">
    <property type="entry name" value="AsnB"/>
    <property type="match status" value="1"/>
</dbReference>
<keyword evidence="6" id="KW-0028">Amino-acid biosynthesis</keyword>
<dbReference type="InterPro" id="IPR033738">
    <property type="entry name" value="AsnB_N"/>
</dbReference>
<feature type="domain" description="Glutamine amidotransferase type-2" evidence="8">
    <location>
        <begin position="2"/>
        <end position="244"/>
    </location>
</feature>
<protein>
    <recommendedName>
        <fullName evidence="5">Putative asparagine synthetase [glutamine-hydrolyzing]</fullName>
        <ecNumber evidence="5">6.3.5.4</ecNumber>
    </recommendedName>
</protein>
<dbReference type="InterPro" id="IPR051786">
    <property type="entry name" value="ASN_synthetase/amidase"/>
</dbReference>
<dbReference type="AlphaFoldDB" id="A0A1B1TCF3"/>
<keyword evidence="2 5" id="KW-0547">Nucleotide-binding</keyword>
<dbReference type="Gene3D" id="3.60.20.10">
    <property type="entry name" value="Glutamine Phosphoribosylpyrophosphate, subunit 1, domain 1"/>
    <property type="match status" value="1"/>
</dbReference>
<keyword evidence="3 5" id="KW-0067">ATP-binding</keyword>
<dbReference type="PIRSF" id="PIRSF001589">
    <property type="entry name" value="Asn_synthetase_glu-h"/>
    <property type="match status" value="1"/>
</dbReference>
<dbReference type="InterPro" id="IPR006426">
    <property type="entry name" value="Asn_synth_AEB"/>
</dbReference>